<dbReference type="EMBL" id="AP012050">
    <property type="protein sequence ID" value="BAM46745.1"/>
    <property type="molecule type" value="Genomic_DNA"/>
</dbReference>
<dbReference type="Gene3D" id="3.30.420.40">
    <property type="match status" value="1"/>
</dbReference>
<dbReference type="CDD" id="cd24052">
    <property type="entry name" value="ASKHA_NBD_HpPPX-GppA-like"/>
    <property type="match status" value="1"/>
</dbReference>
<dbReference type="GO" id="GO:0006357">
    <property type="term" value="P:regulation of transcription by RNA polymerase II"/>
    <property type="evidence" value="ECO:0007669"/>
    <property type="project" value="TreeGrafter"/>
</dbReference>
<feature type="domain" description="Ppx/GppA phosphatase C-terminal" evidence="3">
    <location>
        <begin position="319"/>
        <end position="476"/>
    </location>
</feature>
<dbReference type="Gene3D" id="3.30.420.150">
    <property type="entry name" value="Exopolyphosphatase. Domain 2"/>
    <property type="match status" value="1"/>
</dbReference>
<dbReference type="PATRIC" id="fig|698758.3.peg.615"/>
<evidence type="ECO:0000259" key="3">
    <source>
        <dbReference type="Pfam" id="PF21447"/>
    </source>
</evidence>
<gene>
    <name evidence="4" type="ordered locus">AXY_06130</name>
</gene>
<dbReference type="SUPFAM" id="SSF109604">
    <property type="entry name" value="HD-domain/PDEase-like"/>
    <property type="match status" value="1"/>
</dbReference>
<dbReference type="STRING" id="698758.AXY_06130"/>
<reference evidence="4 5" key="1">
    <citation type="submission" date="2011-01" db="EMBL/GenBank/DDBJ databases">
        <title>Whole genome sequence of Amphibacillus xylinus NBRC 15112.</title>
        <authorList>
            <person name="Nakazawa H."/>
            <person name="Katano Y."/>
            <person name="Nakamura S."/>
            <person name="Sasagawa M."/>
            <person name="Fukada J."/>
            <person name="Arai T."/>
            <person name="Sasakura N."/>
            <person name="Mochizuki D."/>
            <person name="Hosoyama A."/>
            <person name="Harada K."/>
            <person name="Horikawa H."/>
            <person name="Kato Y."/>
            <person name="Harada T."/>
            <person name="Sasaki K."/>
            <person name="Sekiguchi M."/>
            <person name="Hodoyama M."/>
            <person name="Nishiko R."/>
            <person name="Narita H."/>
            <person name="Hanamaki A."/>
            <person name="Hata C."/>
            <person name="Konno Y."/>
            <person name="Niimura Y."/>
            <person name="Yamazaki S."/>
            <person name="Fujita N."/>
        </authorList>
    </citation>
    <scope>NUCLEOTIDE SEQUENCE [LARGE SCALE GENOMIC DNA]</scope>
    <source>
        <strain evidence="5">ATCC 51415 / DSM 6626 / JCM 7361 / LMG 17667 / NBRC 15112 / Ep01</strain>
    </source>
</reference>
<dbReference type="InterPro" id="IPR003695">
    <property type="entry name" value="Ppx_GppA_N"/>
</dbReference>
<dbReference type="Pfam" id="PF02541">
    <property type="entry name" value="Ppx-GppA"/>
    <property type="match status" value="1"/>
</dbReference>
<accession>K0IWA3</accession>
<evidence type="ECO:0000259" key="2">
    <source>
        <dbReference type="Pfam" id="PF02541"/>
    </source>
</evidence>
<dbReference type="SUPFAM" id="SSF53067">
    <property type="entry name" value="Actin-like ATPase domain"/>
    <property type="match status" value="2"/>
</dbReference>
<name>K0IWA3_AMPXN</name>
<dbReference type="KEGG" id="axl:AXY_06130"/>
<evidence type="ECO:0000313" key="5">
    <source>
        <dbReference type="Proteomes" id="UP000006294"/>
    </source>
</evidence>
<dbReference type="Gene3D" id="1.10.3210.10">
    <property type="entry name" value="Hypothetical protein af1432"/>
    <property type="match status" value="1"/>
</dbReference>
<dbReference type="InterPro" id="IPR050273">
    <property type="entry name" value="GppA/Ppx_hydrolase"/>
</dbReference>
<proteinExistence type="inferred from homology"/>
<evidence type="ECO:0000313" key="4">
    <source>
        <dbReference type="EMBL" id="BAM46745.1"/>
    </source>
</evidence>
<evidence type="ECO:0000256" key="1">
    <source>
        <dbReference type="ARBA" id="ARBA00007125"/>
    </source>
</evidence>
<dbReference type="AlphaFoldDB" id="K0IWA3"/>
<dbReference type="eggNOG" id="COG0248">
    <property type="taxonomic scope" value="Bacteria"/>
</dbReference>
<dbReference type="PANTHER" id="PTHR30005:SF0">
    <property type="entry name" value="RETROGRADE REGULATION PROTEIN 2"/>
    <property type="match status" value="1"/>
</dbReference>
<comment type="similarity">
    <text evidence="1">Belongs to the GppA/Ppx family.</text>
</comment>
<sequence length="512" mass="59502">MKNTNEDYSAIIDIGSNSMRLVIYQKEKTGRLYEVENVKAVSRLSNYLDHEHNLSPEGIDVLLNTLAHFADVLAIYPYRQFMCMATATIRQAHNRHELIKLVKQKFDWDMIILSEKEEAYYGYLAVVNSTSLTEGITVDMGGGSTEVTYFKNRELVHSHSFPFGTLTLKALYQDDLTEQENAQKVRQFVKDQFESLPWLRDRHIPLIGIGGSARNMAQIDQNEKSYPMAGLHQYQMNVYDINRILNYLISIPLSKREKVEGLSKDRADIIIPAIETFKVLYETVKADQFILSQKGLRDGINYSWLLANHDTAYFPNVLEESLNEIVMRYNQNMNQISHVHFLTRKIFNQLFAQQLKTLTQADWSYLSHAIYVFNLGQYIDSESSAQHTFYLLANQTIDGLLNHEKLIIALIASYKDSVTFDQFVKPYKSWLTKHERKKYRLLGSLLKLTYALDATKRQVIQNVDIQMKQKQIKLIVYYKKNPSAESYQAEKQKKHFEKAINKKVVLQFNQLN</sequence>
<organism evidence="4 5">
    <name type="scientific">Amphibacillus xylanus (strain ATCC 51415 / DSM 6626 / JCM 7361 / LMG 17667 / NBRC 15112 / Ep01)</name>
    <dbReference type="NCBI Taxonomy" id="698758"/>
    <lineage>
        <taxon>Bacteria</taxon>
        <taxon>Bacillati</taxon>
        <taxon>Bacillota</taxon>
        <taxon>Bacilli</taxon>
        <taxon>Bacillales</taxon>
        <taxon>Bacillaceae</taxon>
        <taxon>Amphibacillus</taxon>
    </lineage>
</organism>
<feature type="domain" description="Ppx/GppA phosphatase N-terminal" evidence="2">
    <location>
        <begin position="22"/>
        <end position="306"/>
    </location>
</feature>
<dbReference type="Proteomes" id="UP000006294">
    <property type="component" value="Chromosome"/>
</dbReference>
<dbReference type="HOGENOM" id="CLU_025908_4_2_9"/>
<protein>
    <submittedName>
        <fullName evidence="4">Putative phosphatase</fullName>
    </submittedName>
</protein>
<dbReference type="Pfam" id="PF21447">
    <property type="entry name" value="Ppx-GppA_III"/>
    <property type="match status" value="1"/>
</dbReference>
<dbReference type="InterPro" id="IPR048950">
    <property type="entry name" value="Ppx_GppA_C"/>
</dbReference>
<dbReference type="PANTHER" id="PTHR30005">
    <property type="entry name" value="EXOPOLYPHOSPHATASE"/>
    <property type="match status" value="1"/>
</dbReference>
<dbReference type="InterPro" id="IPR043129">
    <property type="entry name" value="ATPase_NBD"/>
</dbReference>
<keyword evidence="5" id="KW-1185">Reference proteome</keyword>